<dbReference type="CDD" id="cd07185">
    <property type="entry name" value="OmpA_C-like"/>
    <property type="match status" value="1"/>
</dbReference>
<keyword evidence="5 8" id="KW-0998">Cell outer membrane</keyword>
<keyword evidence="4 8" id="KW-0564">Palmitate</keyword>
<keyword evidence="6 8" id="KW-0449">Lipoprotein</keyword>
<dbReference type="SUPFAM" id="SSF103088">
    <property type="entry name" value="OmpA-like"/>
    <property type="match status" value="1"/>
</dbReference>
<proteinExistence type="inferred from homology"/>
<evidence type="ECO:0000256" key="5">
    <source>
        <dbReference type="ARBA" id="ARBA00023237"/>
    </source>
</evidence>
<evidence type="ECO:0000256" key="1">
    <source>
        <dbReference type="ARBA" id="ARBA00022618"/>
    </source>
</evidence>
<keyword evidence="11" id="KW-1185">Reference proteome</keyword>
<dbReference type="GO" id="GO:0051301">
    <property type="term" value="P:cell division"/>
    <property type="evidence" value="ECO:0007669"/>
    <property type="project" value="UniProtKB-KW"/>
</dbReference>
<keyword evidence="1" id="KW-0132">Cell division</keyword>
<dbReference type="AlphaFoldDB" id="Q0YPP5"/>
<dbReference type="PANTHER" id="PTHR30329">
    <property type="entry name" value="STATOR ELEMENT OF FLAGELLAR MOTOR COMPLEX"/>
    <property type="match status" value="1"/>
</dbReference>
<evidence type="ECO:0000256" key="6">
    <source>
        <dbReference type="ARBA" id="ARBA00023288"/>
    </source>
</evidence>
<keyword evidence="2 8" id="KW-0732">Signal</keyword>
<comment type="caution">
    <text evidence="10">The sequence shown here is derived from an EMBL/GenBank/DDBJ whole genome shotgun (WGS) entry which is preliminary data.</text>
</comment>
<dbReference type="HAMAP" id="MF_02204">
    <property type="entry name" value="Pal"/>
    <property type="match status" value="1"/>
</dbReference>
<dbReference type="InterPro" id="IPR039001">
    <property type="entry name" value="Pal"/>
</dbReference>
<dbReference type="InterPro" id="IPR014169">
    <property type="entry name" value="Pal_lipo_C"/>
</dbReference>
<dbReference type="PRINTS" id="PR01021">
    <property type="entry name" value="OMPADOMAIN"/>
</dbReference>
<dbReference type="NCBIfam" id="TIGR02802">
    <property type="entry name" value="Pal_lipo"/>
    <property type="match status" value="1"/>
</dbReference>
<dbReference type="PANTHER" id="PTHR30329:SF21">
    <property type="entry name" value="LIPOPROTEIN YIAD-RELATED"/>
    <property type="match status" value="1"/>
</dbReference>
<evidence type="ECO:0000313" key="10">
    <source>
        <dbReference type="EMBL" id="EAT58247.1"/>
    </source>
</evidence>
<dbReference type="EMBL" id="AASE01000025">
    <property type="protein sequence ID" value="EAT58247.1"/>
    <property type="molecule type" value="Genomic_DNA"/>
</dbReference>
<dbReference type="PROSITE" id="PS51257">
    <property type="entry name" value="PROKAR_LIPOPROTEIN"/>
    <property type="match status" value="1"/>
</dbReference>
<protein>
    <recommendedName>
        <fullName evidence="8">Peptidoglycan-associated lipoprotein</fullName>
        <shortName evidence="8">PAL</shortName>
    </recommendedName>
</protein>
<evidence type="ECO:0000256" key="3">
    <source>
        <dbReference type="ARBA" id="ARBA00023136"/>
    </source>
</evidence>
<dbReference type="InterPro" id="IPR036737">
    <property type="entry name" value="OmpA-like_sf"/>
</dbReference>
<evidence type="ECO:0000256" key="7">
    <source>
        <dbReference type="ARBA" id="ARBA00023306"/>
    </source>
</evidence>
<comment type="subcellular location">
    <subcellularLocation>
        <location evidence="8">Cell outer membrane</location>
        <topology evidence="8">Lipid-anchor</topology>
    </subcellularLocation>
</comment>
<dbReference type="Gene3D" id="3.30.1330.60">
    <property type="entry name" value="OmpA-like domain"/>
    <property type="match status" value="1"/>
</dbReference>
<dbReference type="RefSeq" id="WP_006367121.1">
    <property type="nucleotide sequence ID" value="NZ_AASE01000025.1"/>
</dbReference>
<keyword evidence="3 8" id="KW-0472">Membrane</keyword>
<evidence type="ECO:0000256" key="2">
    <source>
        <dbReference type="ARBA" id="ARBA00022729"/>
    </source>
</evidence>
<evidence type="ECO:0000256" key="4">
    <source>
        <dbReference type="ARBA" id="ARBA00023139"/>
    </source>
</evidence>
<evidence type="ECO:0000259" key="9">
    <source>
        <dbReference type="PROSITE" id="PS51123"/>
    </source>
</evidence>
<dbReference type="InterPro" id="IPR006665">
    <property type="entry name" value="OmpA-like"/>
</dbReference>
<dbReference type="OrthoDB" id="9805336at2"/>
<evidence type="ECO:0000256" key="8">
    <source>
        <dbReference type="HAMAP-Rule" id="MF_02204"/>
    </source>
</evidence>
<dbReference type="PROSITE" id="PS51123">
    <property type="entry name" value="OMPA_2"/>
    <property type="match status" value="1"/>
</dbReference>
<dbReference type="InterPro" id="IPR006664">
    <property type="entry name" value="OMP_bac"/>
</dbReference>
<reference evidence="10 11" key="1">
    <citation type="submission" date="2006-07" db="EMBL/GenBank/DDBJ databases">
        <title>Annotation of the draft genome assembly of Chlorobium ferroxidans DSM 13031.</title>
        <authorList>
            <consortium name="US DOE Joint Genome Institute (JGI-ORNL)"/>
            <person name="Larimer F."/>
            <person name="Land M."/>
            <person name="Hauser L."/>
        </authorList>
    </citation>
    <scope>NUCLEOTIDE SEQUENCE [LARGE SCALE GENOMIC DNA]</scope>
    <source>
        <strain evidence="10 11">DSM 13031</strain>
    </source>
</reference>
<gene>
    <name evidence="8" type="primary">pal</name>
    <name evidence="10" type="ORF">CferDRAFT_0233</name>
</gene>
<evidence type="ECO:0000313" key="11">
    <source>
        <dbReference type="Proteomes" id="UP000004162"/>
    </source>
</evidence>
<organism evidence="10 11">
    <name type="scientific">Chlorobium ferrooxidans DSM 13031</name>
    <dbReference type="NCBI Taxonomy" id="377431"/>
    <lineage>
        <taxon>Bacteria</taxon>
        <taxon>Pseudomonadati</taxon>
        <taxon>Chlorobiota</taxon>
        <taxon>Chlorobiia</taxon>
        <taxon>Chlorobiales</taxon>
        <taxon>Chlorobiaceae</taxon>
        <taxon>Chlorobium/Pelodictyon group</taxon>
        <taxon>Chlorobium</taxon>
    </lineage>
</organism>
<feature type="domain" description="OmpA-like" evidence="9">
    <location>
        <begin position="36"/>
        <end position="150"/>
    </location>
</feature>
<sequence length="150" mass="16273">MKTVSPLFKTLIIPAMLLLGACGSEKEVAVAPPPPPPPAVVPVLGDVFFDFDKSDIRTDAVDQLKTNAQWLQANPSQKVVVEGHCDNRGTAEYNLALGERRAAAARDFVVNLGTDAARVKTVSYGEERPFAQGNTEEAWAQNRRAHFIGE</sequence>
<reference evidence="10 11" key="2">
    <citation type="submission" date="2006-07" db="EMBL/GenBank/DDBJ databases">
        <title>Sequencing of the draft genome and assembly of Chlorobium ferroxidans DSM 13031.</title>
        <authorList>
            <consortium name="US DOE Joint Genome Institute (JGI-PGF)"/>
            <person name="Copeland A."/>
            <person name="Lucas S."/>
            <person name="Lapidus A."/>
            <person name="Barry K."/>
            <person name="Glavina del Rio T."/>
            <person name="Dalin E."/>
            <person name="Tice H."/>
            <person name="Bruce D."/>
            <person name="Pitluck S."/>
            <person name="Richardson P."/>
        </authorList>
    </citation>
    <scope>NUCLEOTIDE SEQUENCE [LARGE SCALE GENOMIC DNA]</scope>
    <source>
        <strain evidence="10 11">DSM 13031</strain>
    </source>
</reference>
<dbReference type="Pfam" id="PF00691">
    <property type="entry name" value="OmpA"/>
    <property type="match status" value="1"/>
</dbReference>
<accession>Q0YPP5</accession>
<dbReference type="GO" id="GO:0009279">
    <property type="term" value="C:cell outer membrane"/>
    <property type="evidence" value="ECO:0007669"/>
    <property type="project" value="UniProtKB-SubCell"/>
</dbReference>
<comment type="similarity">
    <text evidence="8">Belongs to the Pal lipoprotein family.</text>
</comment>
<keyword evidence="7" id="KW-0131">Cell cycle</keyword>
<dbReference type="InterPro" id="IPR050330">
    <property type="entry name" value="Bact_OuterMem_StrucFunc"/>
</dbReference>
<name>Q0YPP5_9CHLB</name>
<dbReference type="Proteomes" id="UP000004162">
    <property type="component" value="Unassembled WGS sequence"/>
</dbReference>